<dbReference type="EMBL" id="CM045766">
    <property type="protein sequence ID" value="KAI8005380.1"/>
    <property type="molecule type" value="Genomic_DNA"/>
</dbReference>
<protein>
    <submittedName>
        <fullName evidence="1">Filament-like plant protein 4</fullName>
    </submittedName>
</protein>
<gene>
    <name evidence="1" type="ORF">LOK49_LG08G00299</name>
</gene>
<reference evidence="1 2" key="1">
    <citation type="journal article" date="2022" name="Plant J.">
        <title>Chromosome-level genome of Camellia lanceoleosa provides a valuable resource for understanding genome evolution and self-incompatibility.</title>
        <authorList>
            <person name="Gong W."/>
            <person name="Xiao S."/>
            <person name="Wang L."/>
            <person name="Liao Z."/>
            <person name="Chang Y."/>
            <person name="Mo W."/>
            <person name="Hu G."/>
            <person name="Li W."/>
            <person name="Zhao G."/>
            <person name="Zhu H."/>
            <person name="Hu X."/>
            <person name="Ji K."/>
            <person name="Xiang X."/>
            <person name="Song Q."/>
            <person name="Yuan D."/>
            <person name="Jin S."/>
            <person name="Zhang L."/>
        </authorList>
    </citation>
    <scope>NUCLEOTIDE SEQUENCE [LARGE SCALE GENOMIC DNA]</scope>
    <source>
        <strain evidence="1">SQ_2022a</strain>
    </source>
</reference>
<sequence>MCTSELQASRNIYAKTVSKLQILESQLHANNQQKSPSKSSLQIPTEGSLSQNAISPPSFTTMSENGNDNERSCAGSWAATSISEISHFKGKNIEKSNKAEKENHLELMDDFLEMEKLASNDSNGAISGSDISNNMRSEWRTKILQSTHISILKNSLSWIRRQIMSLIRNCQYQIHNLILIHCP</sequence>
<organism evidence="1 2">
    <name type="scientific">Camellia lanceoleosa</name>
    <dbReference type="NCBI Taxonomy" id="1840588"/>
    <lineage>
        <taxon>Eukaryota</taxon>
        <taxon>Viridiplantae</taxon>
        <taxon>Streptophyta</taxon>
        <taxon>Embryophyta</taxon>
        <taxon>Tracheophyta</taxon>
        <taxon>Spermatophyta</taxon>
        <taxon>Magnoliopsida</taxon>
        <taxon>eudicotyledons</taxon>
        <taxon>Gunneridae</taxon>
        <taxon>Pentapetalae</taxon>
        <taxon>asterids</taxon>
        <taxon>Ericales</taxon>
        <taxon>Theaceae</taxon>
        <taxon>Camellia</taxon>
    </lineage>
</organism>
<name>A0ACC0GW33_9ERIC</name>
<comment type="caution">
    <text evidence="1">The sequence shown here is derived from an EMBL/GenBank/DDBJ whole genome shotgun (WGS) entry which is preliminary data.</text>
</comment>
<proteinExistence type="predicted"/>
<dbReference type="Proteomes" id="UP001060215">
    <property type="component" value="Chromosome 9"/>
</dbReference>
<evidence type="ECO:0000313" key="2">
    <source>
        <dbReference type="Proteomes" id="UP001060215"/>
    </source>
</evidence>
<keyword evidence="2" id="KW-1185">Reference proteome</keyword>
<accession>A0ACC0GW33</accession>
<evidence type="ECO:0000313" key="1">
    <source>
        <dbReference type="EMBL" id="KAI8005380.1"/>
    </source>
</evidence>